<keyword evidence="3" id="KW-1185">Reference proteome</keyword>
<reference evidence="2 3" key="1">
    <citation type="journal article" date="2016" name="BMC Genomics">
        <title>Comparative genomics reveals Cyclospora cayetanensis possesses coccidia-like metabolism and invasion components but unique surface antigens.</title>
        <authorList>
            <person name="Liu S."/>
            <person name="Wang L."/>
            <person name="Zheng H."/>
            <person name="Xu Z."/>
            <person name="Roellig D.M."/>
            <person name="Li N."/>
            <person name="Frace M.A."/>
            <person name="Tang K."/>
            <person name="Arrowood M.J."/>
            <person name="Moss D.M."/>
            <person name="Zhang L."/>
            <person name="Feng Y."/>
            <person name="Xiao L."/>
        </authorList>
    </citation>
    <scope>NUCLEOTIDE SEQUENCE [LARGE SCALE GENOMIC DNA]</scope>
    <source>
        <strain evidence="2 3">CHN_HEN01</strain>
    </source>
</reference>
<evidence type="ECO:0000313" key="2">
    <source>
        <dbReference type="EMBL" id="OEH76149.1"/>
    </source>
</evidence>
<feature type="region of interest" description="Disordered" evidence="1">
    <location>
        <begin position="245"/>
        <end position="324"/>
    </location>
</feature>
<name>A0A1D3CY76_9EIME</name>
<feature type="region of interest" description="Disordered" evidence="1">
    <location>
        <begin position="1209"/>
        <end position="1230"/>
    </location>
</feature>
<sequence length="1294" mass="139379">MSATELASEAPPSLRGPVFFAFPTECATTDCPKRPTSSQLLQMLEQEAETGDLLGVISPSEYREPSRSTSTSSGRGSLTAASASLGTPLAEDRSARPPEPNLFASVYRRSPSNDASPKRPSLGIPHTSGMAGGVRQKVALLEGLRDILRPLSKPKGETLQKGALWSSLSLHKLEARCKGTLKSESNGLLAARSYLPKGHPPARGAFKGCTTDTPHADAHKGSKPSTSYVTGAEQLQETVSSMVGLLRPPKNTEPSNVREAPASHLHKASAAETAEHPEELSMEYEEARTQSSSNPEAFSKPQKAPGKRASLKKELGCSSESGCSQTDSALADRHALAAALQQAQQRLFWAPHKVLRGSQVVAMVPSLGSASFPSSLHGQLPRKLSVQTEYNEKYRRSLLARSEDLGKSGSCPQRGRLCWTPTSQLSGERPQFKHKEFTPHRFCSRSCEDTRALTELLPDAPSMDFRAWRRTPPAVDTPRISRGWETREAMAVPERPLEARRRTCLHAGELLSSEASAEIDYKQRLLQEQQRLLLQHHQHVLNRQFRTNNVQRQKQTHLHREHRGSSFKAQDLWAYAATSRHCPKIAIPSVSWGSPKLQQHVASALAARSKESPPGVATSAITERDRGVQAQRELLEQRLQQRYSMPLGASAALKQLKQWFKQRSQTVSGAASHSREPQTPLSGGGNCCSCNPLGHPFLGDLEAPVRCNEGSTGSCKQEAQKQQGQGSAPLQGTRRPPPPRLNAALLTDRQEVVEQREQHPRQASGVIDGRDTIRIRHSSNLVDVFAARPSSADGLWSEPLAATAVTTAAAGCPARARQPSIPRVPLEPLAATRPVQHHLDSTAAEGAAAVLQTISPRARAGPEGGAEKTEAFMRLTSPSYSRDSCKVQSKDLVKHDKGKEKSTVASQQRQQQLQEDRQASTTKQSQTHQPRNGANPSADSSAVPTPAVTSTSSDSSSSTAASALRRNGAGATAVNAGPYIAVDAGGAQPANVATAEDAATDTTTFVAAIESLSIASLTCPLIVSPEEFAEDPGSFPKRTMAPEAVLSTMKASPGKKLDEASPQSLNSTEPGTRQCLPQKARAQFATTREVSPADSEFTFAAASSPAAAARPATAEGSSRATYSSICSNKTPEAGLNGNVTPPCCWWYPVSGNTRQQHHIRHCLMQTLSDTAAARAASRQEPAVVSTPGGLQIMAFKNLLSRAQQRQRQQLRRQQQESRPRALPCGDPEGPLFTTPFAVTERMKGPTAKEGLQRRAPGTRVLQSVALKRPPPPPGLLLPLLERSNFLPTRRNPAS</sequence>
<feature type="region of interest" description="Disordered" evidence="1">
    <location>
        <begin position="606"/>
        <end position="627"/>
    </location>
</feature>
<feature type="compositionally biased region" description="Polar residues" evidence="1">
    <location>
        <begin position="709"/>
        <end position="730"/>
    </location>
</feature>
<protein>
    <submittedName>
        <fullName evidence="2">Uncharacterized protein</fullName>
    </submittedName>
</protein>
<evidence type="ECO:0000256" key="1">
    <source>
        <dbReference type="SAM" id="MobiDB-lite"/>
    </source>
</evidence>
<accession>A0A1D3CY76</accession>
<evidence type="ECO:0000313" key="3">
    <source>
        <dbReference type="Proteomes" id="UP000095192"/>
    </source>
</evidence>
<feature type="compositionally biased region" description="Polar residues" evidence="1">
    <location>
        <begin position="919"/>
        <end position="939"/>
    </location>
</feature>
<feature type="region of interest" description="Disordered" evidence="1">
    <location>
        <begin position="878"/>
        <end position="963"/>
    </location>
</feature>
<feature type="compositionally biased region" description="Basic and acidic residues" evidence="1">
    <location>
        <begin position="883"/>
        <end position="902"/>
    </location>
</feature>
<gene>
    <name evidence="2" type="ORF">cyc_04220</name>
</gene>
<dbReference type="InParanoid" id="A0A1D3CY76"/>
<organism evidence="2 3">
    <name type="scientific">Cyclospora cayetanensis</name>
    <dbReference type="NCBI Taxonomy" id="88456"/>
    <lineage>
        <taxon>Eukaryota</taxon>
        <taxon>Sar</taxon>
        <taxon>Alveolata</taxon>
        <taxon>Apicomplexa</taxon>
        <taxon>Conoidasida</taxon>
        <taxon>Coccidia</taxon>
        <taxon>Eucoccidiorida</taxon>
        <taxon>Eimeriorina</taxon>
        <taxon>Eimeriidae</taxon>
        <taxon>Cyclospora</taxon>
    </lineage>
</organism>
<feature type="region of interest" description="Disordered" evidence="1">
    <location>
        <begin position="708"/>
        <end position="741"/>
    </location>
</feature>
<feature type="region of interest" description="Disordered" evidence="1">
    <location>
        <begin position="199"/>
        <end position="228"/>
    </location>
</feature>
<feature type="region of interest" description="Disordered" evidence="1">
    <location>
        <begin position="51"/>
        <end position="130"/>
    </location>
</feature>
<dbReference type="Proteomes" id="UP000095192">
    <property type="component" value="Unassembled WGS sequence"/>
</dbReference>
<feature type="region of interest" description="Disordered" evidence="1">
    <location>
        <begin position="1047"/>
        <end position="1075"/>
    </location>
</feature>
<comment type="caution">
    <text evidence="2">The sequence shown here is derived from an EMBL/GenBank/DDBJ whole genome shotgun (WGS) entry which is preliminary data.</text>
</comment>
<feature type="compositionally biased region" description="Low complexity" evidence="1">
    <location>
        <begin position="940"/>
        <end position="963"/>
    </location>
</feature>
<feature type="compositionally biased region" description="Polar residues" evidence="1">
    <location>
        <begin position="1061"/>
        <end position="1071"/>
    </location>
</feature>
<proteinExistence type="predicted"/>
<feature type="compositionally biased region" description="Low complexity" evidence="1">
    <location>
        <begin position="67"/>
        <end position="89"/>
    </location>
</feature>
<dbReference type="VEuPathDB" id="ToxoDB:cyc_04220"/>
<dbReference type="EMBL" id="JROU02001522">
    <property type="protein sequence ID" value="OEH76149.1"/>
    <property type="molecule type" value="Genomic_DNA"/>
</dbReference>
<feature type="region of interest" description="Disordered" evidence="1">
    <location>
        <begin position="1244"/>
        <end position="1277"/>
    </location>
</feature>